<dbReference type="Pfam" id="PF01451">
    <property type="entry name" value="LMWPc"/>
    <property type="match status" value="1"/>
</dbReference>
<feature type="domain" description="Phosphotyrosine protein phosphatase I" evidence="5">
    <location>
        <begin position="2"/>
        <end position="205"/>
    </location>
</feature>
<dbReference type="InterPro" id="IPR017867">
    <property type="entry name" value="Tyr_phospatase_low_mol_wt"/>
</dbReference>
<dbReference type="EMBL" id="JBHTCO010000003">
    <property type="protein sequence ID" value="MFC7391866.1"/>
    <property type="molecule type" value="Genomic_DNA"/>
</dbReference>
<evidence type="ECO:0000313" key="7">
    <source>
        <dbReference type="Proteomes" id="UP001596505"/>
    </source>
</evidence>
<comment type="similarity">
    <text evidence="1">Belongs to the low molecular weight phosphotyrosine protein phosphatase family.</text>
</comment>
<evidence type="ECO:0000256" key="1">
    <source>
        <dbReference type="ARBA" id="ARBA00011063"/>
    </source>
</evidence>
<evidence type="ECO:0000313" key="6">
    <source>
        <dbReference type="EMBL" id="MFC7391866.1"/>
    </source>
</evidence>
<dbReference type="InterPro" id="IPR050438">
    <property type="entry name" value="LMW_PTPase"/>
</dbReference>
<evidence type="ECO:0000256" key="2">
    <source>
        <dbReference type="ARBA" id="ARBA00022801"/>
    </source>
</evidence>
<keyword evidence="7" id="KW-1185">Reference proteome</keyword>
<dbReference type="Proteomes" id="UP001596505">
    <property type="component" value="Unassembled WGS sequence"/>
</dbReference>
<accession>A0ABW2PU95</accession>
<dbReference type="CDD" id="cd16344">
    <property type="entry name" value="LMWPAP"/>
    <property type="match status" value="1"/>
</dbReference>
<dbReference type="InterPro" id="IPR023485">
    <property type="entry name" value="Ptyr_pPase"/>
</dbReference>
<dbReference type="SMART" id="SM00226">
    <property type="entry name" value="LMWPc"/>
    <property type="match status" value="1"/>
</dbReference>
<evidence type="ECO:0000259" key="5">
    <source>
        <dbReference type="SMART" id="SM00226"/>
    </source>
</evidence>
<proteinExistence type="inferred from homology"/>
<dbReference type="PRINTS" id="PR00719">
    <property type="entry name" value="LMWPTPASE"/>
</dbReference>
<name>A0ABW2PU95_9BACL</name>
<dbReference type="RefSeq" id="WP_380963303.1">
    <property type="nucleotide sequence ID" value="NZ_JBHTCO010000003.1"/>
</dbReference>
<dbReference type="SUPFAM" id="SSF52788">
    <property type="entry name" value="Phosphotyrosine protein phosphatases I"/>
    <property type="match status" value="1"/>
</dbReference>
<reference evidence="7" key="1">
    <citation type="journal article" date="2019" name="Int. J. Syst. Evol. Microbiol.">
        <title>The Global Catalogue of Microorganisms (GCM) 10K type strain sequencing project: providing services to taxonomists for standard genome sequencing and annotation.</title>
        <authorList>
            <consortium name="The Broad Institute Genomics Platform"/>
            <consortium name="The Broad Institute Genome Sequencing Center for Infectious Disease"/>
            <person name="Wu L."/>
            <person name="Ma J."/>
        </authorList>
    </citation>
    <scope>NUCLEOTIDE SEQUENCE [LARGE SCALE GENOMIC DNA]</scope>
    <source>
        <strain evidence="7">CGMCC 1.16305</strain>
    </source>
</reference>
<evidence type="ECO:0000256" key="4">
    <source>
        <dbReference type="SAM" id="MobiDB-lite"/>
    </source>
</evidence>
<keyword evidence="2" id="KW-0378">Hydrolase</keyword>
<organism evidence="6 7">
    <name type="scientific">Scopulibacillus cellulosilyticus</name>
    <dbReference type="NCBI Taxonomy" id="2665665"/>
    <lineage>
        <taxon>Bacteria</taxon>
        <taxon>Bacillati</taxon>
        <taxon>Bacillota</taxon>
        <taxon>Bacilli</taxon>
        <taxon>Bacillales</taxon>
        <taxon>Sporolactobacillaceae</taxon>
        <taxon>Scopulibacillus</taxon>
    </lineage>
</organism>
<sequence length="206" mass="23814">MKNILFVCTGNTCRSPMAEALLRHKGKDIFRVKSAGVFAGDGSPAHPNAIKVLKDRNISFDHRSQSINKTLIDWADMIFTMTGNHKNQLCQQYPESIDKTYTLKEYILHGKDEEKGWKQFKKTMVDMLEKQSNLQHKKSDSRSNGDNKEREKKLQESIEKDMKIVRELEAKFPDLDIKDPFGGSVEDYEEACREIEDLIEKLVKNF</sequence>
<dbReference type="PANTHER" id="PTHR11717">
    <property type="entry name" value="LOW MOLECULAR WEIGHT PROTEIN TYROSINE PHOSPHATASE"/>
    <property type="match status" value="1"/>
</dbReference>
<dbReference type="InterPro" id="IPR036196">
    <property type="entry name" value="Ptyr_pPase_sf"/>
</dbReference>
<gene>
    <name evidence="6" type="ORF">ACFQRG_02510</name>
</gene>
<feature type="region of interest" description="Disordered" evidence="4">
    <location>
        <begin position="131"/>
        <end position="156"/>
    </location>
</feature>
<dbReference type="Gene3D" id="3.40.50.2300">
    <property type="match status" value="1"/>
</dbReference>
<comment type="caution">
    <text evidence="6">The sequence shown here is derived from an EMBL/GenBank/DDBJ whole genome shotgun (WGS) entry which is preliminary data.</text>
</comment>
<keyword evidence="3" id="KW-0904">Protein phosphatase</keyword>
<feature type="compositionally biased region" description="Basic and acidic residues" evidence="4">
    <location>
        <begin position="137"/>
        <end position="156"/>
    </location>
</feature>
<evidence type="ECO:0000256" key="3">
    <source>
        <dbReference type="ARBA" id="ARBA00022912"/>
    </source>
</evidence>
<protein>
    <submittedName>
        <fullName evidence="6">Low molecular weight protein arginine phosphatase</fullName>
    </submittedName>
</protein>
<dbReference type="PANTHER" id="PTHR11717:SF31">
    <property type="entry name" value="LOW MOLECULAR WEIGHT PROTEIN-TYROSINE-PHOSPHATASE ETP-RELATED"/>
    <property type="match status" value="1"/>
</dbReference>